<evidence type="ECO:0000256" key="4">
    <source>
        <dbReference type="ARBA" id="ARBA00022857"/>
    </source>
</evidence>
<evidence type="ECO:0000313" key="10">
    <source>
        <dbReference type="EMBL" id="NMO97350.1"/>
    </source>
</evidence>
<evidence type="ECO:0000256" key="7">
    <source>
        <dbReference type="ARBA" id="ARBA00023098"/>
    </source>
</evidence>
<evidence type="ECO:0000256" key="3">
    <source>
        <dbReference type="ARBA" id="ARBA00022723"/>
    </source>
</evidence>
<evidence type="ECO:0000256" key="2">
    <source>
        <dbReference type="ARBA" id="ARBA00022516"/>
    </source>
</evidence>
<name>A0A848MB14_PAELE</name>
<evidence type="ECO:0000313" key="11">
    <source>
        <dbReference type="Proteomes" id="UP000565468"/>
    </source>
</evidence>
<reference evidence="10 11" key="1">
    <citation type="submission" date="2020-04" db="EMBL/GenBank/DDBJ databases">
        <title>Paenibacillus algicola sp. nov., a novel marine bacterium producing alginate lyase.</title>
        <authorList>
            <person name="Huang H."/>
        </authorList>
    </citation>
    <scope>NUCLEOTIDE SEQUENCE [LARGE SCALE GENOMIC DNA]</scope>
    <source>
        <strain evidence="10 11">L7-75</strain>
    </source>
</reference>
<dbReference type="GO" id="GO:0008654">
    <property type="term" value="P:phospholipid biosynthetic process"/>
    <property type="evidence" value="ECO:0007669"/>
    <property type="project" value="UniProtKB-KW"/>
</dbReference>
<dbReference type="InterPro" id="IPR032837">
    <property type="entry name" value="G1PDH"/>
</dbReference>
<dbReference type="Gene3D" id="1.20.1090.10">
    <property type="entry name" value="Dehydroquinate synthase-like - alpha domain"/>
    <property type="match status" value="1"/>
</dbReference>
<keyword evidence="9" id="KW-1208">Phospholipid metabolism</keyword>
<dbReference type="Proteomes" id="UP000565468">
    <property type="component" value="Unassembled WGS sequence"/>
</dbReference>
<protein>
    <submittedName>
        <fullName evidence="10">sn-glycerol-1-phosphate dehydrogenase</fullName>
    </submittedName>
</protein>
<evidence type="ECO:0000256" key="6">
    <source>
        <dbReference type="ARBA" id="ARBA00023027"/>
    </source>
</evidence>
<gene>
    <name evidence="10" type="ORF">HII30_16410</name>
</gene>
<keyword evidence="2" id="KW-0444">Lipid biosynthesis</keyword>
<proteinExistence type="predicted"/>
<dbReference type="RefSeq" id="WP_169506134.1">
    <property type="nucleotide sequence ID" value="NZ_JABBPN010000017.1"/>
</dbReference>
<evidence type="ECO:0000256" key="1">
    <source>
        <dbReference type="ARBA" id="ARBA00022490"/>
    </source>
</evidence>
<organism evidence="10 11">
    <name type="scientific">Paenibacillus lemnae</name>
    <dbReference type="NCBI Taxonomy" id="1330551"/>
    <lineage>
        <taxon>Bacteria</taxon>
        <taxon>Bacillati</taxon>
        <taxon>Bacillota</taxon>
        <taxon>Bacilli</taxon>
        <taxon>Bacillales</taxon>
        <taxon>Paenibacillaceae</taxon>
        <taxon>Paenibacillus</taxon>
    </lineage>
</organism>
<dbReference type="GO" id="GO:0046872">
    <property type="term" value="F:metal ion binding"/>
    <property type="evidence" value="ECO:0007669"/>
    <property type="project" value="UniProtKB-KW"/>
</dbReference>
<dbReference type="EMBL" id="JABBPN010000017">
    <property type="protein sequence ID" value="NMO97350.1"/>
    <property type="molecule type" value="Genomic_DNA"/>
</dbReference>
<dbReference type="PANTHER" id="PTHR43616:SF5">
    <property type="entry name" value="GLYCEROL DEHYDROGENASE 1"/>
    <property type="match status" value="1"/>
</dbReference>
<keyword evidence="7" id="KW-0443">Lipid metabolism</keyword>
<keyword evidence="3" id="KW-0479">Metal-binding</keyword>
<dbReference type="PANTHER" id="PTHR43616">
    <property type="entry name" value="GLYCEROL DEHYDROGENASE"/>
    <property type="match status" value="1"/>
</dbReference>
<keyword evidence="11" id="KW-1185">Reference proteome</keyword>
<keyword evidence="4" id="KW-0521">NADP</keyword>
<dbReference type="AlphaFoldDB" id="A0A848MB14"/>
<sequence length="416" mass="44905">MSRILEEIRQRARESGIDPGGLDDIDVIRTGSGVLSELPGYLKDKGIQNILMITDKDTYECAGQRVEVMLKPVFAGVHLTMLKEDTKGDVLADEPSLLQVILDIQKHAPQIVLAVGSGTVHDITRYAAYTAGLSFVAVPTASSVDGFTSKGAPIIIRGEKITVQSIGPSAVFADTDILTKAPAALAAAGFGDMLGKYTSLFDWKFGSIAAGEPYMELAADLTRSALQNCVDHVGQIASRSEEGIHILTEALIQSGLAMLLCGQSHPASGAEHHVSHYWEMEYIRMGKKQLLHGAKVGAACVEISRLYQRLAAEGPDPWSYEASAGSGETGKAASVYVHWNDIASELARLPDSGTLSDLLRKVGGPASPKELGISHDLLERSMKDAHRIRMNRYTMLRANNERNREQTWSLHSASGK</sequence>
<keyword evidence="1" id="KW-0963">Cytoplasm</keyword>
<evidence type="ECO:0000256" key="8">
    <source>
        <dbReference type="ARBA" id="ARBA00023209"/>
    </source>
</evidence>
<evidence type="ECO:0000256" key="9">
    <source>
        <dbReference type="ARBA" id="ARBA00023264"/>
    </source>
</evidence>
<evidence type="ECO:0000256" key="5">
    <source>
        <dbReference type="ARBA" id="ARBA00023002"/>
    </source>
</evidence>
<dbReference type="Gene3D" id="3.40.50.1970">
    <property type="match status" value="1"/>
</dbReference>
<dbReference type="InterPro" id="IPR016205">
    <property type="entry name" value="Glycerol_DH"/>
</dbReference>
<keyword evidence="5" id="KW-0560">Oxidoreductase</keyword>
<accession>A0A848MB14</accession>
<dbReference type="SUPFAM" id="SSF56796">
    <property type="entry name" value="Dehydroquinate synthase-like"/>
    <property type="match status" value="1"/>
</dbReference>
<dbReference type="CDD" id="cd08175">
    <property type="entry name" value="G1PDH"/>
    <property type="match status" value="1"/>
</dbReference>
<comment type="caution">
    <text evidence="10">The sequence shown here is derived from an EMBL/GenBank/DDBJ whole genome shotgun (WGS) entry which is preliminary data.</text>
</comment>
<keyword evidence="6" id="KW-0520">NAD</keyword>
<dbReference type="Pfam" id="PF13685">
    <property type="entry name" value="Fe-ADH_2"/>
    <property type="match status" value="1"/>
</dbReference>
<keyword evidence="8" id="KW-0594">Phospholipid biosynthesis</keyword>
<dbReference type="GO" id="GO:0016614">
    <property type="term" value="F:oxidoreductase activity, acting on CH-OH group of donors"/>
    <property type="evidence" value="ECO:0007669"/>
    <property type="project" value="InterPro"/>
</dbReference>